<dbReference type="EMBL" id="VOBQ01000004">
    <property type="protein sequence ID" value="TWO72207.1"/>
    <property type="molecule type" value="Genomic_DNA"/>
</dbReference>
<dbReference type="SUPFAM" id="SSF53335">
    <property type="entry name" value="S-adenosyl-L-methionine-dependent methyltransferases"/>
    <property type="match status" value="1"/>
</dbReference>
<name>A0A562ZUZ6_9BURK</name>
<dbReference type="PANTHER" id="PTHR34203">
    <property type="entry name" value="METHYLTRANSFERASE, FKBM FAMILY PROTEIN"/>
    <property type="match status" value="1"/>
</dbReference>
<proteinExistence type="predicted"/>
<dbReference type="Gene3D" id="3.40.50.150">
    <property type="entry name" value="Vaccinia Virus protein VP39"/>
    <property type="match status" value="1"/>
</dbReference>
<dbReference type="InterPro" id="IPR006342">
    <property type="entry name" value="FkbM_mtfrase"/>
</dbReference>
<dbReference type="PANTHER" id="PTHR34203:SF15">
    <property type="entry name" value="SLL1173 PROTEIN"/>
    <property type="match status" value="1"/>
</dbReference>
<dbReference type="InterPro" id="IPR029063">
    <property type="entry name" value="SAM-dependent_MTases_sf"/>
</dbReference>
<sequence>MTGSLTVDIVDGVRVVVPDSLDLITPFVLLEQQDWFEDEIRFLRRALRPGQQVLDIGANYGVYALSMAKTVGPSGRVVAFEPASETARLLAAGIAANGFDQVKLEKAALSSEIGQAQLSLNQDSELNALVRGAAAQAGASETVPVTTLDEALMRHGWQSIDFVKIDAEGEEASILRGGVRFFRDLSPLVQYEIRADAAVHLGLADQFAARGYASYRLVPGLGVLVPFDPQATPDGYLLNLFACKPDRAERLEAEGLLLRAPPASPPEPAEADGWRRSLAELPYAVPLVSLWSQTVAAGVSAEVERALALHAMSRDAARPLAERHAALQGSLDVLRTVCGQDTSFMRLASLARVAQEAGERALAVSALGQLANTMNENRQADAREPFLAPAARFERIAPGASFGSWIMAAVLEEFERLSLFSAFYAEMASLPRLEIIERLGLGSEEMRRRLQLVRRRFHLPGA</sequence>
<comment type="caution">
    <text evidence="2">The sequence shown here is derived from an EMBL/GenBank/DDBJ whole genome shotgun (WGS) entry which is preliminary data.</text>
</comment>
<evidence type="ECO:0000313" key="3">
    <source>
        <dbReference type="Proteomes" id="UP000318199"/>
    </source>
</evidence>
<dbReference type="Pfam" id="PF05050">
    <property type="entry name" value="Methyltransf_21"/>
    <property type="match status" value="1"/>
</dbReference>
<dbReference type="GO" id="GO:0008168">
    <property type="term" value="F:methyltransferase activity"/>
    <property type="evidence" value="ECO:0007669"/>
    <property type="project" value="UniProtKB-KW"/>
</dbReference>
<gene>
    <name evidence="2" type="ORF">FN976_05735</name>
</gene>
<reference evidence="2 3" key="1">
    <citation type="submission" date="2019-07" db="EMBL/GenBank/DDBJ databases">
        <title>Caenimonas sedimenti sp. nov., isolated from activated sludge.</title>
        <authorList>
            <person name="Xu J."/>
        </authorList>
    </citation>
    <scope>NUCLEOTIDE SEQUENCE [LARGE SCALE GENOMIC DNA]</scope>
    <source>
        <strain evidence="2 3">HX-9-20</strain>
    </source>
</reference>
<dbReference type="InterPro" id="IPR052514">
    <property type="entry name" value="SAM-dependent_MTase"/>
</dbReference>
<dbReference type="RefSeq" id="WP_145891895.1">
    <property type="nucleotide sequence ID" value="NZ_VOBQ01000004.1"/>
</dbReference>
<dbReference type="Proteomes" id="UP000318199">
    <property type="component" value="Unassembled WGS sequence"/>
</dbReference>
<keyword evidence="3" id="KW-1185">Reference proteome</keyword>
<accession>A0A562ZUZ6</accession>
<dbReference type="NCBIfam" id="TIGR01444">
    <property type="entry name" value="fkbM_fam"/>
    <property type="match status" value="1"/>
</dbReference>
<evidence type="ECO:0000259" key="1">
    <source>
        <dbReference type="Pfam" id="PF05050"/>
    </source>
</evidence>
<feature type="domain" description="Methyltransferase FkbM" evidence="1">
    <location>
        <begin position="55"/>
        <end position="197"/>
    </location>
</feature>
<dbReference type="AlphaFoldDB" id="A0A562ZUZ6"/>
<dbReference type="OrthoDB" id="2529130at2"/>
<keyword evidence="2" id="KW-0489">Methyltransferase</keyword>
<dbReference type="GO" id="GO:0032259">
    <property type="term" value="P:methylation"/>
    <property type="evidence" value="ECO:0007669"/>
    <property type="project" value="UniProtKB-KW"/>
</dbReference>
<keyword evidence="2" id="KW-0808">Transferase</keyword>
<evidence type="ECO:0000313" key="2">
    <source>
        <dbReference type="EMBL" id="TWO72207.1"/>
    </source>
</evidence>
<protein>
    <submittedName>
        <fullName evidence="2">FkbM family methyltransferase</fullName>
    </submittedName>
</protein>
<organism evidence="2 3">
    <name type="scientific">Caenimonas sedimenti</name>
    <dbReference type="NCBI Taxonomy" id="2596921"/>
    <lineage>
        <taxon>Bacteria</taxon>
        <taxon>Pseudomonadati</taxon>
        <taxon>Pseudomonadota</taxon>
        <taxon>Betaproteobacteria</taxon>
        <taxon>Burkholderiales</taxon>
        <taxon>Comamonadaceae</taxon>
        <taxon>Caenimonas</taxon>
    </lineage>
</organism>